<dbReference type="SUPFAM" id="SSF46689">
    <property type="entry name" value="Homeodomain-like"/>
    <property type="match status" value="1"/>
</dbReference>
<dbReference type="InterPro" id="IPR001647">
    <property type="entry name" value="HTH_TetR"/>
</dbReference>
<proteinExistence type="predicted"/>
<feature type="domain" description="HTH tetR-type" evidence="3">
    <location>
        <begin position="15"/>
        <end position="75"/>
    </location>
</feature>
<gene>
    <name evidence="4" type="ORF">Ade02nite_55850</name>
</gene>
<evidence type="ECO:0000313" key="5">
    <source>
        <dbReference type="Proteomes" id="UP000609879"/>
    </source>
</evidence>
<dbReference type="InterPro" id="IPR036271">
    <property type="entry name" value="Tet_transcr_reg_TetR-rel_C_sf"/>
</dbReference>
<feature type="DNA-binding region" description="H-T-H motif" evidence="2">
    <location>
        <begin position="38"/>
        <end position="57"/>
    </location>
</feature>
<dbReference type="PRINTS" id="PR00455">
    <property type="entry name" value="HTHTETR"/>
</dbReference>
<dbReference type="Proteomes" id="UP000609879">
    <property type="component" value="Unassembled WGS sequence"/>
</dbReference>
<sequence length="193" mass="21187">METPEPAPPRRRDATRTRQLLLDVAKRRFARDGYSATTVRDIADEAGVNVALISRYFTSKEGLFEACLSSAVSELRRDSGEIDIDDVAADIARRITSSRDEQSMTESMLLLLRTSGDERAEQMRRGVIQAISERLAVACGTPSPDRLLRAQLVLAASLGVVVLRSSLRVEPLTSASEDELAAPFTDLINALLR</sequence>
<dbReference type="PROSITE" id="PS50977">
    <property type="entry name" value="HTH_TETR_2"/>
    <property type="match status" value="1"/>
</dbReference>
<evidence type="ECO:0000313" key="4">
    <source>
        <dbReference type="EMBL" id="GID76944.1"/>
    </source>
</evidence>
<dbReference type="RefSeq" id="WP_239169106.1">
    <property type="nucleotide sequence ID" value="NZ_BAAABO010000020.1"/>
</dbReference>
<evidence type="ECO:0000256" key="2">
    <source>
        <dbReference type="PROSITE-ProRule" id="PRU00335"/>
    </source>
</evidence>
<keyword evidence="1 2" id="KW-0238">DNA-binding</keyword>
<dbReference type="InterPro" id="IPR041678">
    <property type="entry name" value="TetR_C_16"/>
</dbReference>
<accession>A0ABQ3YAB0</accession>
<evidence type="ECO:0000256" key="1">
    <source>
        <dbReference type="ARBA" id="ARBA00023125"/>
    </source>
</evidence>
<dbReference type="Gene3D" id="1.10.357.10">
    <property type="entry name" value="Tetracycline Repressor, domain 2"/>
    <property type="match status" value="1"/>
</dbReference>
<dbReference type="InterPro" id="IPR050109">
    <property type="entry name" value="HTH-type_TetR-like_transc_reg"/>
</dbReference>
<protein>
    <submittedName>
        <fullName evidence="4">TetR family transcriptional regulator</fullName>
    </submittedName>
</protein>
<organism evidence="4 5">
    <name type="scientific">Paractinoplanes deccanensis</name>
    <dbReference type="NCBI Taxonomy" id="113561"/>
    <lineage>
        <taxon>Bacteria</taxon>
        <taxon>Bacillati</taxon>
        <taxon>Actinomycetota</taxon>
        <taxon>Actinomycetes</taxon>
        <taxon>Micromonosporales</taxon>
        <taxon>Micromonosporaceae</taxon>
        <taxon>Paractinoplanes</taxon>
    </lineage>
</organism>
<dbReference type="Pfam" id="PF17920">
    <property type="entry name" value="TetR_C_16"/>
    <property type="match status" value="1"/>
</dbReference>
<dbReference type="PANTHER" id="PTHR30055:SF235">
    <property type="entry name" value="TRANSCRIPTIONAL REGULATORY PROTEIN"/>
    <property type="match status" value="1"/>
</dbReference>
<dbReference type="PROSITE" id="PS01081">
    <property type="entry name" value="HTH_TETR_1"/>
    <property type="match status" value="1"/>
</dbReference>
<name>A0ABQ3YAB0_9ACTN</name>
<dbReference type="SUPFAM" id="SSF48498">
    <property type="entry name" value="Tetracyclin repressor-like, C-terminal domain"/>
    <property type="match status" value="1"/>
</dbReference>
<dbReference type="PANTHER" id="PTHR30055">
    <property type="entry name" value="HTH-TYPE TRANSCRIPTIONAL REGULATOR RUTR"/>
    <property type="match status" value="1"/>
</dbReference>
<dbReference type="EMBL" id="BOMI01000112">
    <property type="protein sequence ID" value="GID76944.1"/>
    <property type="molecule type" value="Genomic_DNA"/>
</dbReference>
<comment type="caution">
    <text evidence="4">The sequence shown here is derived from an EMBL/GenBank/DDBJ whole genome shotgun (WGS) entry which is preliminary data.</text>
</comment>
<dbReference type="InterPro" id="IPR023772">
    <property type="entry name" value="DNA-bd_HTH_TetR-type_CS"/>
</dbReference>
<dbReference type="InterPro" id="IPR009057">
    <property type="entry name" value="Homeodomain-like_sf"/>
</dbReference>
<reference evidence="4 5" key="1">
    <citation type="submission" date="2021-01" db="EMBL/GenBank/DDBJ databases">
        <title>Whole genome shotgun sequence of Actinoplanes deccanensis NBRC 13994.</title>
        <authorList>
            <person name="Komaki H."/>
            <person name="Tamura T."/>
        </authorList>
    </citation>
    <scope>NUCLEOTIDE SEQUENCE [LARGE SCALE GENOMIC DNA]</scope>
    <source>
        <strain evidence="4 5">NBRC 13994</strain>
    </source>
</reference>
<evidence type="ECO:0000259" key="3">
    <source>
        <dbReference type="PROSITE" id="PS50977"/>
    </source>
</evidence>
<keyword evidence="5" id="KW-1185">Reference proteome</keyword>
<dbReference type="Pfam" id="PF00440">
    <property type="entry name" value="TetR_N"/>
    <property type="match status" value="1"/>
</dbReference>